<feature type="transmembrane region" description="Helical" evidence="1">
    <location>
        <begin position="6"/>
        <end position="25"/>
    </location>
</feature>
<keyword evidence="3" id="KW-1185">Reference proteome</keyword>
<dbReference type="AlphaFoldDB" id="A0A1B2M399"/>
<gene>
    <name evidence="2" type="ORF">BFG52_15770</name>
</gene>
<protein>
    <submittedName>
        <fullName evidence="2">Uncharacterized protein</fullName>
    </submittedName>
</protein>
<sequence length="172" mass="20527">MYFWLIVVIGVILCVLLLQFDRYRWRGYRMARGRFFYTHPLQLGTLQQYCYHLTVNADVQRKLINNLMLNEQHDEVYNTVWLLYTPSQYFPVIQVWYRHILLTDLDTHYAQALYNSLIDHDFAIGRPIAVVARFRYFRLTHSEGRLACQVQLDLPEDPLSVSELILVPTNEQ</sequence>
<evidence type="ECO:0000313" key="2">
    <source>
        <dbReference type="EMBL" id="AOA59662.1"/>
    </source>
</evidence>
<name>A0A1B2M399_9GAMM</name>
<proteinExistence type="predicted"/>
<keyword evidence="1" id="KW-0812">Transmembrane</keyword>
<dbReference type="EMBL" id="CP016895">
    <property type="protein sequence ID" value="AOA59662.1"/>
    <property type="molecule type" value="Genomic_DNA"/>
</dbReference>
<accession>A0A1B2M399</accession>
<dbReference type="STRING" id="1789224.BFG52_15770"/>
<keyword evidence="1" id="KW-0472">Membrane</keyword>
<dbReference type="KEGG" id="ala:BFG52_15770"/>
<dbReference type="RefSeq" id="WP_067558437.1">
    <property type="nucleotide sequence ID" value="NZ_CP016895.1"/>
</dbReference>
<dbReference type="Proteomes" id="UP000093391">
    <property type="component" value="Chromosome"/>
</dbReference>
<dbReference type="OrthoDB" id="6690036at2"/>
<evidence type="ECO:0000256" key="1">
    <source>
        <dbReference type="SAM" id="Phobius"/>
    </source>
</evidence>
<evidence type="ECO:0000313" key="3">
    <source>
        <dbReference type="Proteomes" id="UP000093391"/>
    </source>
</evidence>
<keyword evidence="1" id="KW-1133">Transmembrane helix</keyword>
<organism evidence="2 3">
    <name type="scientific">Acinetobacter larvae</name>
    <dbReference type="NCBI Taxonomy" id="1789224"/>
    <lineage>
        <taxon>Bacteria</taxon>
        <taxon>Pseudomonadati</taxon>
        <taxon>Pseudomonadota</taxon>
        <taxon>Gammaproteobacteria</taxon>
        <taxon>Moraxellales</taxon>
        <taxon>Moraxellaceae</taxon>
        <taxon>Acinetobacter</taxon>
    </lineage>
</organism>
<reference evidence="2 3" key="1">
    <citation type="submission" date="2016-08" db="EMBL/GenBank/DDBJ databases">
        <authorList>
            <person name="Seilhamer J.J."/>
        </authorList>
    </citation>
    <scope>NUCLEOTIDE SEQUENCE [LARGE SCALE GENOMIC DNA]</scope>
    <source>
        <strain evidence="2 3">BRTC-1</strain>
    </source>
</reference>